<comment type="caution">
    <text evidence="2">The sequence shown here is derived from an EMBL/GenBank/DDBJ whole genome shotgun (WGS) entry which is preliminary data.</text>
</comment>
<dbReference type="Pfam" id="PF22936">
    <property type="entry name" value="Pol_BBD"/>
    <property type="match status" value="1"/>
</dbReference>
<name>A0AAE1L3R1_PETCI</name>
<keyword evidence="3" id="KW-1185">Reference proteome</keyword>
<feature type="domain" description="Retrovirus-related Pol polyprotein from transposon TNT 1-94-like beta-barrel" evidence="1">
    <location>
        <begin position="119"/>
        <end position="206"/>
    </location>
</feature>
<dbReference type="InterPro" id="IPR054722">
    <property type="entry name" value="PolX-like_BBD"/>
</dbReference>
<evidence type="ECO:0000313" key="3">
    <source>
        <dbReference type="Proteomes" id="UP001286313"/>
    </source>
</evidence>
<evidence type="ECO:0000259" key="1">
    <source>
        <dbReference type="Pfam" id="PF22936"/>
    </source>
</evidence>
<gene>
    <name evidence="2" type="ORF">Pcinc_000748</name>
</gene>
<organism evidence="2 3">
    <name type="scientific">Petrolisthes cinctipes</name>
    <name type="common">Flat porcelain crab</name>
    <dbReference type="NCBI Taxonomy" id="88211"/>
    <lineage>
        <taxon>Eukaryota</taxon>
        <taxon>Metazoa</taxon>
        <taxon>Ecdysozoa</taxon>
        <taxon>Arthropoda</taxon>
        <taxon>Crustacea</taxon>
        <taxon>Multicrustacea</taxon>
        <taxon>Malacostraca</taxon>
        <taxon>Eumalacostraca</taxon>
        <taxon>Eucarida</taxon>
        <taxon>Decapoda</taxon>
        <taxon>Pleocyemata</taxon>
        <taxon>Anomura</taxon>
        <taxon>Galatheoidea</taxon>
        <taxon>Porcellanidae</taxon>
        <taxon>Petrolisthes</taxon>
    </lineage>
</organism>
<dbReference type="AlphaFoldDB" id="A0AAE1L3R1"/>
<reference evidence="2" key="1">
    <citation type="submission" date="2023-10" db="EMBL/GenBank/DDBJ databases">
        <title>Genome assemblies of two species of porcelain crab, Petrolisthes cinctipes and Petrolisthes manimaculis (Anomura: Porcellanidae).</title>
        <authorList>
            <person name="Angst P."/>
        </authorList>
    </citation>
    <scope>NUCLEOTIDE SEQUENCE</scope>
    <source>
        <strain evidence="2">PB745_01</strain>
        <tissue evidence="2">Gill</tissue>
    </source>
</reference>
<dbReference type="Proteomes" id="UP001286313">
    <property type="component" value="Unassembled WGS sequence"/>
</dbReference>
<proteinExistence type="predicted"/>
<dbReference type="EMBL" id="JAWQEG010000038">
    <property type="protein sequence ID" value="KAK3895509.1"/>
    <property type="molecule type" value="Genomic_DNA"/>
</dbReference>
<evidence type="ECO:0000313" key="2">
    <source>
        <dbReference type="EMBL" id="KAK3895509.1"/>
    </source>
</evidence>
<accession>A0AAE1L3R1</accession>
<protein>
    <recommendedName>
        <fullName evidence="1">Retrovirus-related Pol polyprotein from transposon TNT 1-94-like beta-barrel domain-containing protein</fullName>
    </recommendedName>
</protein>
<sequence length="232" mass="26058">MSSRTSTGYGPSTRLIFDGDEAKYELWEVKFKGYLLVQKLHGVVRDANPDAEKNAQVFAELVQVLDDKSINLIIRDADDDVKSVNKVEKDFHEHDDDAHNFVFKTNEQSLDPIKGNTLLVDSGATTHIVTDESKYIRFNDKFEPENHVIELADGSRTNGAVQGKGDAMVEMYDSNGKLRKGILQNALYVPSFAHDIFSVPPATEMGTSVTFSQDNAELMAQYFQLKRRSYIS</sequence>